<dbReference type="PROSITE" id="PS50102">
    <property type="entry name" value="RRM"/>
    <property type="match status" value="1"/>
</dbReference>
<accession>A0A8H7BPU6</accession>
<dbReference type="GO" id="GO:0003729">
    <property type="term" value="F:mRNA binding"/>
    <property type="evidence" value="ECO:0007669"/>
    <property type="project" value="TreeGrafter"/>
</dbReference>
<comment type="caution">
    <text evidence="5">The sequence shown here is derived from an EMBL/GenBank/DDBJ whole genome shotgun (WGS) entry which is preliminary data.</text>
</comment>
<evidence type="ECO:0000259" key="4">
    <source>
        <dbReference type="PROSITE" id="PS50102"/>
    </source>
</evidence>
<evidence type="ECO:0000256" key="2">
    <source>
        <dbReference type="PROSITE-ProRule" id="PRU00176"/>
    </source>
</evidence>
<dbReference type="InterPro" id="IPR012677">
    <property type="entry name" value="Nucleotide-bd_a/b_plait_sf"/>
</dbReference>
<keyword evidence="6" id="KW-1185">Reference proteome</keyword>
<evidence type="ECO:0000313" key="5">
    <source>
        <dbReference type="EMBL" id="KAF7727584.1"/>
    </source>
</evidence>
<name>A0A8H7BPU6_9FUNG</name>
<organism evidence="5 6">
    <name type="scientific">Apophysomyces ossiformis</name>
    <dbReference type="NCBI Taxonomy" id="679940"/>
    <lineage>
        <taxon>Eukaryota</taxon>
        <taxon>Fungi</taxon>
        <taxon>Fungi incertae sedis</taxon>
        <taxon>Mucoromycota</taxon>
        <taxon>Mucoromycotina</taxon>
        <taxon>Mucoromycetes</taxon>
        <taxon>Mucorales</taxon>
        <taxon>Mucorineae</taxon>
        <taxon>Mucoraceae</taxon>
        <taxon>Apophysomyces</taxon>
    </lineage>
</organism>
<dbReference type="Pfam" id="PF00076">
    <property type="entry name" value="RRM_1"/>
    <property type="match status" value="1"/>
</dbReference>
<dbReference type="SMART" id="SM00360">
    <property type="entry name" value="RRM"/>
    <property type="match status" value="1"/>
</dbReference>
<gene>
    <name evidence="5" type="ORF">EC973_007345</name>
</gene>
<dbReference type="PANTHER" id="PTHR19965">
    <property type="entry name" value="RNA AND EXPORT FACTOR BINDING PROTEIN"/>
    <property type="match status" value="1"/>
</dbReference>
<dbReference type="PANTHER" id="PTHR19965:SF35">
    <property type="entry name" value="RNA ANNEALING PROTEIN YRA1"/>
    <property type="match status" value="1"/>
</dbReference>
<keyword evidence="1 2" id="KW-0694">RNA-binding</keyword>
<dbReference type="AlphaFoldDB" id="A0A8H7BPU6"/>
<dbReference type="InterPro" id="IPR051229">
    <property type="entry name" value="ALYREF_mRNA_export"/>
</dbReference>
<feature type="domain" description="RRM" evidence="4">
    <location>
        <begin position="192"/>
        <end position="269"/>
    </location>
</feature>
<evidence type="ECO:0000256" key="3">
    <source>
        <dbReference type="SAM" id="MobiDB-lite"/>
    </source>
</evidence>
<feature type="compositionally biased region" description="Basic and acidic residues" evidence="3">
    <location>
        <begin position="129"/>
        <end position="138"/>
    </location>
</feature>
<dbReference type="SUPFAM" id="SSF54928">
    <property type="entry name" value="RNA-binding domain, RBD"/>
    <property type="match status" value="1"/>
</dbReference>
<dbReference type="Proteomes" id="UP000605846">
    <property type="component" value="Unassembled WGS sequence"/>
</dbReference>
<protein>
    <recommendedName>
        <fullName evidence="4">RRM domain-containing protein</fullName>
    </recommendedName>
</protein>
<proteinExistence type="predicted"/>
<dbReference type="CDD" id="cd00590">
    <property type="entry name" value="RRM_SF"/>
    <property type="match status" value="1"/>
</dbReference>
<dbReference type="Gene3D" id="3.30.70.330">
    <property type="match status" value="1"/>
</dbReference>
<evidence type="ECO:0000256" key="1">
    <source>
        <dbReference type="ARBA" id="ARBA00022884"/>
    </source>
</evidence>
<dbReference type="EMBL" id="JABAYA010000053">
    <property type="protein sequence ID" value="KAF7727584.1"/>
    <property type="molecule type" value="Genomic_DNA"/>
</dbReference>
<sequence>MDLDSSLDDIIKKKQQQRSQDRKPSHRFSTARSAPRPAPPPHLGSMARRLNFPGNQRTGKVPLHTRSKSISKSPYRPPDARTNIPRSSSSSSSRPLLEHSTKPLPAISEKPIKKPDPSKIVITKAVSRRALDPSEVQHPRRQPALMSNPADPTRQAPPPIYPPYQQQQHPISIRGLSQSSSSIPSRNEPGPAFVLISNLDPGANAEDVKAACAPFGPVAHCEIFVDRSGHPCGEAEVEFMHSASALECVAKLDREIADGRVLRACIVNKPANASYTRQHVARGVIAPTRSGYTSAPNNRVYPEHTIPTGPAAQEYARYGTFSRY</sequence>
<feature type="region of interest" description="Disordered" evidence="3">
    <location>
        <begin position="1"/>
        <end position="188"/>
    </location>
</feature>
<dbReference type="OrthoDB" id="6159137at2759"/>
<evidence type="ECO:0000313" key="6">
    <source>
        <dbReference type="Proteomes" id="UP000605846"/>
    </source>
</evidence>
<dbReference type="InterPro" id="IPR035979">
    <property type="entry name" value="RBD_domain_sf"/>
</dbReference>
<dbReference type="GO" id="GO:0005634">
    <property type="term" value="C:nucleus"/>
    <property type="evidence" value="ECO:0007669"/>
    <property type="project" value="TreeGrafter"/>
</dbReference>
<feature type="compositionally biased region" description="Low complexity" evidence="3">
    <location>
        <begin position="163"/>
        <end position="185"/>
    </location>
</feature>
<reference evidence="5" key="1">
    <citation type="submission" date="2020-01" db="EMBL/GenBank/DDBJ databases">
        <title>Genome Sequencing of Three Apophysomyces-Like Fungal Strains Confirms a Novel Fungal Genus in the Mucoromycota with divergent Burkholderia-like Endosymbiotic Bacteria.</title>
        <authorList>
            <person name="Stajich J.E."/>
            <person name="Macias A.M."/>
            <person name="Carter-House D."/>
            <person name="Lovett B."/>
            <person name="Kasson L.R."/>
            <person name="Berry K."/>
            <person name="Grigoriev I."/>
            <person name="Chang Y."/>
            <person name="Spatafora J."/>
            <person name="Kasson M.T."/>
        </authorList>
    </citation>
    <scope>NUCLEOTIDE SEQUENCE</scope>
    <source>
        <strain evidence="5">NRRL A-21654</strain>
    </source>
</reference>
<dbReference type="InterPro" id="IPR000504">
    <property type="entry name" value="RRM_dom"/>
</dbReference>